<protein>
    <submittedName>
        <fullName evidence="1">Uncharacterized protein</fullName>
    </submittedName>
</protein>
<accession>A0A1M6Q9D5</accession>
<name>A0A1M6Q9D5_9BACT</name>
<dbReference type="EMBL" id="FRAW01000002">
    <property type="protein sequence ID" value="SHK16811.1"/>
    <property type="molecule type" value="Genomic_DNA"/>
</dbReference>
<dbReference type="Proteomes" id="UP000184275">
    <property type="component" value="Unassembled WGS sequence"/>
</dbReference>
<proteinExistence type="predicted"/>
<keyword evidence="2" id="KW-1185">Reference proteome</keyword>
<gene>
    <name evidence="1" type="ORF">SAMN05720469_1022</name>
</gene>
<evidence type="ECO:0000313" key="2">
    <source>
        <dbReference type="Proteomes" id="UP000184275"/>
    </source>
</evidence>
<dbReference type="AlphaFoldDB" id="A0A1M6Q9D5"/>
<organism evidence="1 2">
    <name type="scientific">Fibrobacter intestinalis</name>
    <dbReference type="NCBI Taxonomy" id="28122"/>
    <lineage>
        <taxon>Bacteria</taxon>
        <taxon>Pseudomonadati</taxon>
        <taxon>Fibrobacterota</taxon>
        <taxon>Fibrobacteria</taxon>
        <taxon>Fibrobacterales</taxon>
        <taxon>Fibrobacteraceae</taxon>
        <taxon>Fibrobacter</taxon>
    </lineage>
</organism>
<evidence type="ECO:0000313" key="1">
    <source>
        <dbReference type="EMBL" id="SHK16811.1"/>
    </source>
</evidence>
<sequence>MTFWKIGEKPIVKNISVETERCSQTFFVKNMRSWIEETIIVLSEKSLRYGGDTCQYAVLDTVAGTLTFKRLDENLKWIQKCDDVRAWGDDVYCVILDNEGENSLILKNINDTIPTPRKFAIGGFWGNMIKLSGNICSIHDDEITCSDVIWYGNELKFYENGEVVVDLE</sequence>
<reference evidence="2" key="1">
    <citation type="submission" date="2016-11" db="EMBL/GenBank/DDBJ databases">
        <authorList>
            <person name="Varghese N."/>
            <person name="Submissions S."/>
        </authorList>
    </citation>
    <scope>NUCLEOTIDE SEQUENCE [LARGE SCALE GENOMIC DNA]</scope>
    <source>
        <strain evidence="2">UWOS</strain>
    </source>
</reference>